<sequence length="298" mass="31763">MDPCGVLNPDSLSRYGPIMTVGPSRALSECVINIAVAGQSLPADIKLDLAANSPSPDDDTRTIAGETVAFDTLLSTGYSCHYQVPMRFRSTETPDTGPETTVPDIVELPPVPYMSVAASSFDSVDGGDCRVAEEVIAEIVATFAEDRVPQRDQHTMGIPLAQRSPCELIEHFPPEFPAERFDVTTAPYECKAWVGGEIIGVRFQVGDGDTAMRPVSGQRAETIAGYPVLVSEDDWPGGPKCVFNFAAGPIYDGVRPGTAGPAWVRDDARVQPTVQLNGPCSPARAVLPAALELFGANR</sequence>
<dbReference type="GeneID" id="93507641"/>
<reference evidence="1 2" key="1">
    <citation type="submission" date="2024-10" db="EMBL/GenBank/DDBJ databases">
        <title>The Natural Products Discovery Center: Release of the First 8490 Sequenced Strains for Exploring Actinobacteria Biosynthetic Diversity.</title>
        <authorList>
            <person name="Kalkreuter E."/>
            <person name="Kautsar S.A."/>
            <person name="Yang D."/>
            <person name="Bader C.D."/>
            <person name="Teijaro C.N."/>
            <person name="Fluegel L."/>
            <person name="Davis C.M."/>
            <person name="Simpson J.R."/>
            <person name="Lauterbach L."/>
            <person name="Steele A.D."/>
            <person name="Gui C."/>
            <person name="Meng S."/>
            <person name="Li G."/>
            <person name="Viehrig K."/>
            <person name="Ye F."/>
            <person name="Su P."/>
            <person name="Kiefer A.F."/>
            <person name="Nichols A."/>
            <person name="Cepeda A.J."/>
            <person name="Yan W."/>
            <person name="Fan B."/>
            <person name="Jiang Y."/>
            <person name="Adhikari A."/>
            <person name="Zheng C.-J."/>
            <person name="Schuster L."/>
            <person name="Cowan T.M."/>
            <person name="Smanski M.J."/>
            <person name="Chevrette M.G."/>
            <person name="De Carvalho L.P.S."/>
            <person name="Shen B."/>
        </authorList>
    </citation>
    <scope>NUCLEOTIDE SEQUENCE [LARGE SCALE GENOMIC DNA]</scope>
    <source>
        <strain evidence="1 2">NPDC020568</strain>
    </source>
</reference>
<name>A0ABW7TWT8_9NOCA</name>
<keyword evidence="2" id="KW-1185">Reference proteome</keyword>
<proteinExistence type="predicted"/>
<protein>
    <submittedName>
        <fullName evidence="1">Uncharacterized protein</fullName>
    </submittedName>
</protein>
<gene>
    <name evidence="1" type="ORF">ACH4WX_31675</name>
</gene>
<dbReference type="EMBL" id="JBIRUQ010000015">
    <property type="protein sequence ID" value="MFI1465295.1"/>
    <property type="molecule type" value="Genomic_DNA"/>
</dbReference>
<dbReference type="RefSeq" id="WP_156052450.1">
    <property type="nucleotide sequence ID" value="NZ_JBIRUQ010000015.1"/>
</dbReference>
<comment type="caution">
    <text evidence="1">The sequence shown here is derived from an EMBL/GenBank/DDBJ whole genome shotgun (WGS) entry which is preliminary data.</text>
</comment>
<dbReference type="Proteomes" id="UP001611263">
    <property type="component" value="Unassembled WGS sequence"/>
</dbReference>
<accession>A0ABW7TWT8</accession>
<evidence type="ECO:0000313" key="2">
    <source>
        <dbReference type="Proteomes" id="UP001611263"/>
    </source>
</evidence>
<evidence type="ECO:0000313" key="1">
    <source>
        <dbReference type="EMBL" id="MFI1465295.1"/>
    </source>
</evidence>
<organism evidence="1 2">
    <name type="scientific">Nocardia carnea</name>
    <dbReference type="NCBI Taxonomy" id="37328"/>
    <lineage>
        <taxon>Bacteria</taxon>
        <taxon>Bacillati</taxon>
        <taxon>Actinomycetota</taxon>
        <taxon>Actinomycetes</taxon>
        <taxon>Mycobacteriales</taxon>
        <taxon>Nocardiaceae</taxon>
        <taxon>Nocardia</taxon>
    </lineage>
</organism>